<reference evidence="4 5" key="1">
    <citation type="journal article" date="2018" name="Nat. Ecol. Evol.">
        <title>Shark genomes provide insights into elasmobranch evolution and the origin of vertebrates.</title>
        <authorList>
            <person name="Hara Y"/>
            <person name="Yamaguchi K"/>
            <person name="Onimaru K"/>
            <person name="Kadota M"/>
            <person name="Koyanagi M"/>
            <person name="Keeley SD"/>
            <person name="Tatsumi K"/>
            <person name="Tanaka K"/>
            <person name="Motone F"/>
            <person name="Kageyama Y"/>
            <person name="Nozu R"/>
            <person name="Adachi N"/>
            <person name="Nishimura O"/>
            <person name="Nakagawa R"/>
            <person name="Tanegashima C"/>
            <person name="Kiyatake I"/>
            <person name="Matsumoto R"/>
            <person name="Murakumo K"/>
            <person name="Nishida K"/>
            <person name="Terakita A"/>
            <person name="Kuratani S"/>
            <person name="Sato K"/>
            <person name="Hyodo S Kuraku.S."/>
        </authorList>
    </citation>
    <scope>NUCLEOTIDE SEQUENCE [LARGE SCALE GENOMIC DNA]</scope>
</reference>
<keyword evidence="2" id="KW-0732">Signal</keyword>
<evidence type="ECO:0000313" key="5">
    <source>
        <dbReference type="Proteomes" id="UP000288216"/>
    </source>
</evidence>
<dbReference type="SUPFAM" id="SSF54117">
    <property type="entry name" value="Interleukin 8-like chemokines"/>
    <property type="match status" value="1"/>
</dbReference>
<proteinExistence type="predicted"/>
<evidence type="ECO:0000259" key="3">
    <source>
        <dbReference type="Pfam" id="PF00048"/>
    </source>
</evidence>
<keyword evidence="1" id="KW-0202">Cytokine</keyword>
<dbReference type="Proteomes" id="UP000288216">
    <property type="component" value="Unassembled WGS sequence"/>
</dbReference>
<feature type="signal peptide" evidence="2">
    <location>
        <begin position="1"/>
        <end position="19"/>
    </location>
</feature>
<dbReference type="EMBL" id="BFAA01005110">
    <property type="protein sequence ID" value="GCB61571.1"/>
    <property type="molecule type" value="Genomic_DNA"/>
</dbReference>
<comment type="caution">
    <text evidence="4">The sequence shown here is derived from an EMBL/GenBank/DDBJ whole genome shotgun (WGS) entry which is preliminary data.</text>
</comment>
<dbReference type="Gene3D" id="2.40.50.40">
    <property type="match status" value="1"/>
</dbReference>
<evidence type="ECO:0000256" key="1">
    <source>
        <dbReference type="ARBA" id="ARBA00022514"/>
    </source>
</evidence>
<organism evidence="4 5">
    <name type="scientific">Scyliorhinus torazame</name>
    <name type="common">Cloudy catshark</name>
    <name type="synonym">Catulus torazame</name>
    <dbReference type="NCBI Taxonomy" id="75743"/>
    <lineage>
        <taxon>Eukaryota</taxon>
        <taxon>Metazoa</taxon>
        <taxon>Chordata</taxon>
        <taxon>Craniata</taxon>
        <taxon>Vertebrata</taxon>
        <taxon>Chondrichthyes</taxon>
        <taxon>Elasmobranchii</taxon>
        <taxon>Galeomorphii</taxon>
        <taxon>Galeoidea</taxon>
        <taxon>Carcharhiniformes</taxon>
        <taxon>Scyliorhinidae</taxon>
        <taxon>Scyliorhinus</taxon>
    </lineage>
</organism>
<accession>A0A401NKY0</accession>
<evidence type="ECO:0000313" key="4">
    <source>
        <dbReference type="EMBL" id="GCB61571.1"/>
    </source>
</evidence>
<dbReference type="OrthoDB" id="8870994at2759"/>
<evidence type="ECO:0000256" key="2">
    <source>
        <dbReference type="SAM" id="SignalP"/>
    </source>
</evidence>
<dbReference type="InterPro" id="IPR036048">
    <property type="entry name" value="Interleukin_8-like_sf"/>
</dbReference>
<protein>
    <recommendedName>
        <fullName evidence="3">Chemokine interleukin-8-like domain-containing protein</fullName>
    </recommendedName>
</protein>
<gene>
    <name evidence="4" type="ORF">scyTo_0011336</name>
</gene>
<dbReference type="InterPro" id="IPR001811">
    <property type="entry name" value="Chemokine_IL8-like_dom"/>
</dbReference>
<sequence>MKQLLVVLICFNVFISLLAVDGTSKANCCLKFSKKIPALKNIQDYKKVDSRCKDAVLFMVRGHWICLAPSKKVKKRAQTFSLKKITP</sequence>
<dbReference type="GO" id="GO:0008009">
    <property type="term" value="F:chemokine activity"/>
    <property type="evidence" value="ECO:0007669"/>
    <property type="project" value="InterPro"/>
</dbReference>
<name>A0A401NKY0_SCYTO</name>
<dbReference type="GO" id="GO:0005615">
    <property type="term" value="C:extracellular space"/>
    <property type="evidence" value="ECO:0007669"/>
    <property type="project" value="UniProtKB-KW"/>
</dbReference>
<dbReference type="Pfam" id="PF00048">
    <property type="entry name" value="IL8"/>
    <property type="match status" value="1"/>
</dbReference>
<keyword evidence="5" id="KW-1185">Reference proteome</keyword>
<dbReference type="AlphaFoldDB" id="A0A401NKY0"/>
<feature type="chain" id="PRO_5019128911" description="Chemokine interleukin-8-like domain-containing protein" evidence="2">
    <location>
        <begin position="20"/>
        <end position="87"/>
    </location>
</feature>
<feature type="domain" description="Chemokine interleukin-8-like" evidence="3">
    <location>
        <begin position="27"/>
        <end position="75"/>
    </location>
</feature>
<dbReference type="GO" id="GO:0006955">
    <property type="term" value="P:immune response"/>
    <property type="evidence" value="ECO:0007669"/>
    <property type="project" value="InterPro"/>
</dbReference>